<gene>
    <name evidence="4" type="ORF">Triagg1_2277</name>
</gene>
<dbReference type="GeneID" id="87916345"/>
<evidence type="ECO:0000313" key="4">
    <source>
        <dbReference type="EMBL" id="KAK4081536.1"/>
    </source>
</evidence>
<protein>
    <recommendedName>
        <fullName evidence="3">D-isomer specific 2-hydroxyacid dehydrogenase NAD-binding domain-containing protein</fullName>
    </recommendedName>
</protein>
<dbReference type="GO" id="GO:0016618">
    <property type="term" value="F:hydroxypyruvate reductase [NAD(P)H] activity"/>
    <property type="evidence" value="ECO:0007669"/>
    <property type="project" value="TreeGrafter"/>
</dbReference>
<dbReference type="AlphaFoldDB" id="A0AAE1JBD9"/>
<dbReference type="PROSITE" id="PS00065">
    <property type="entry name" value="D_2_HYDROXYACID_DH_1"/>
    <property type="match status" value="1"/>
</dbReference>
<dbReference type="InterPro" id="IPR006140">
    <property type="entry name" value="D-isomer_DH_NAD-bd"/>
</dbReference>
<dbReference type="InterPro" id="IPR029752">
    <property type="entry name" value="D-isomer_DH_CS1"/>
</dbReference>
<dbReference type="GO" id="GO:0051287">
    <property type="term" value="F:NAD binding"/>
    <property type="evidence" value="ECO:0007669"/>
    <property type="project" value="InterPro"/>
</dbReference>
<dbReference type="InterPro" id="IPR036291">
    <property type="entry name" value="NAD(P)-bd_dom_sf"/>
</dbReference>
<dbReference type="RefSeq" id="XP_062758489.1">
    <property type="nucleotide sequence ID" value="XM_062896440.1"/>
</dbReference>
<dbReference type="SUPFAM" id="SSF51735">
    <property type="entry name" value="NAD(P)-binding Rossmann-fold domains"/>
    <property type="match status" value="1"/>
</dbReference>
<organism evidence="4 5">
    <name type="scientific">Trichoderma aggressivum f. europaeum</name>
    <dbReference type="NCBI Taxonomy" id="173218"/>
    <lineage>
        <taxon>Eukaryota</taxon>
        <taxon>Fungi</taxon>
        <taxon>Dikarya</taxon>
        <taxon>Ascomycota</taxon>
        <taxon>Pezizomycotina</taxon>
        <taxon>Sordariomycetes</taxon>
        <taxon>Hypocreomycetidae</taxon>
        <taxon>Hypocreales</taxon>
        <taxon>Hypocreaceae</taxon>
        <taxon>Trichoderma</taxon>
    </lineage>
</organism>
<comment type="similarity">
    <text evidence="1">Belongs to the D-isomer specific 2-hydroxyacid dehydrogenase family.</text>
</comment>
<dbReference type="GO" id="GO:0030267">
    <property type="term" value="F:glyoxylate reductase (NADPH) activity"/>
    <property type="evidence" value="ECO:0007669"/>
    <property type="project" value="TreeGrafter"/>
</dbReference>
<dbReference type="EMBL" id="JAWRVG010000006">
    <property type="protein sequence ID" value="KAK4081536.1"/>
    <property type="molecule type" value="Genomic_DNA"/>
</dbReference>
<evidence type="ECO:0000256" key="1">
    <source>
        <dbReference type="ARBA" id="ARBA00005854"/>
    </source>
</evidence>
<sequence>MSDTIDPPALGFESDFVFSDEDDGLLGIRNDERVNRSLATQDQIGKTGYSAYVRHVQYGAYENKSACLLGIDFAFRFPPKGLGRFSSAEIEVTFEKALNPSKPYLRSTDASLDPIVANFAPRQILGQTKPRENHRILEISAPIVFHTPFGPAQMSAKWSQETTFTEEGRLEVHGNLAQDDDHDDGANSVTWDLTENPVSKNGILRSFRGVIVLFCRPCDAFWMRVAVKPVVKFALDPRKLLTKRLVGDKDEPVLLNGRQSLGNSSCFGYNEFDAEDFPWLDVLNLPQPLGIKDEESHKERPFVVWLGRPRHEGGEYLSAFQKKFDYAQILEADDCQEVKEKTPALIAKHGSIDAFLVSMGTITYAPFDQDLFGPLASECGIITSSKAGYDEFDVEWITNQGIWLCNTTDAIVESTSNMAIFLTLTARWTNVLYPTHDITGMTIGIVGMGKVGTRVASKAKAFNMRVKYFNRRRLSDQEKALCGASYRDSLHALLSVSDIVSINCPLNDDTRNSISTAEFAAMKDGSYLVNTARKAIIDEDALIQALEYGNRFS</sequence>
<name>A0AAE1JBD9_9HYPO</name>
<comment type="caution">
    <text evidence="4">The sequence shown here is derived from an EMBL/GenBank/DDBJ whole genome shotgun (WGS) entry which is preliminary data.</text>
</comment>
<proteinExistence type="inferred from homology"/>
<keyword evidence="2" id="KW-0560">Oxidoreductase</keyword>
<dbReference type="InterPro" id="IPR050223">
    <property type="entry name" value="D-isomer_2-hydroxyacid_DH"/>
</dbReference>
<keyword evidence="5" id="KW-1185">Reference proteome</keyword>
<reference evidence="4" key="1">
    <citation type="submission" date="2023-11" db="EMBL/GenBank/DDBJ databases">
        <title>The genome sequences of three competitors of mushroom-forming fungi.</title>
        <authorList>
            <person name="Beijen E."/>
            <person name="Ohm R.A."/>
        </authorList>
    </citation>
    <scope>NUCLEOTIDE SEQUENCE</scope>
    <source>
        <strain evidence="4">CBS 100526</strain>
    </source>
</reference>
<dbReference type="Gene3D" id="3.40.50.720">
    <property type="entry name" value="NAD(P)-binding Rossmann-like Domain"/>
    <property type="match status" value="2"/>
</dbReference>
<feature type="domain" description="D-isomer specific 2-hydroxyacid dehydrogenase NAD-binding" evidence="3">
    <location>
        <begin position="427"/>
        <end position="549"/>
    </location>
</feature>
<evidence type="ECO:0000256" key="2">
    <source>
        <dbReference type="ARBA" id="ARBA00023002"/>
    </source>
</evidence>
<dbReference type="Proteomes" id="UP001273209">
    <property type="component" value="Unassembled WGS sequence"/>
</dbReference>
<evidence type="ECO:0000259" key="3">
    <source>
        <dbReference type="Pfam" id="PF02826"/>
    </source>
</evidence>
<dbReference type="GO" id="GO:0005829">
    <property type="term" value="C:cytosol"/>
    <property type="evidence" value="ECO:0007669"/>
    <property type="project" value="TreeGrafter"/>
</dbReference>
<accession>A0AAE1JBD9</accession>
<evidence type="ECO:0000313" key="5">
    <source>
        <dbReference type="Proteomes" id="UP001273209"/>
    </source>
</evidence>
<dbReference type="Pfam" id="PF02826">
    <property type="entry name" value="2-Hacid_dh_C"/>
    <property type="match status" value="1"/>
</dbReference>
<dbReference type="PANTHER" id="PTHR10996:SF257">
    <property type="entry name" value="GLYOXYLATE REDUCTASE 1"/>
    <property type="match status" value="1"/>
</dbReference>
<dbReference type="SUPFAM" id="SSF52283">
    <property type="entry name" value="Formate/glycerate dehydrogenase catalytic domain-like"/>
    <property type="match status" value="1"/>
</dbReference>
<dbReference type="PANTHER" id="PTHR10996">
    <property type="entry name" value="2-HYDROXYACID DEHYDROGENASE-RELATED"/>
    <property type="match status" value="1"/>
</dbReference>